<keyword evidence="8" id="KW-0060">Ascorbate biosynthesis</keyword>
<dbReference type="InterPro" id="IPR006093">
    <property type="entry name" value="Oxy_OxRdtase_FAD_BS"/>
</dbReference>
<comment type="pathway">
    <text evidence="4">Cofactor biosynthesis; L-ascorbate biosynthesis.</text>
</comment>
<dbReference type="PROSITE" id="PS51387">
    <property type="entry name" value="FAD_PCMH"/>
    <property type="match status" value="1"/>
</dbReference>
<evidence type="ECO:0000256" key="8">
    <source>
        <dbReference type="ARBA" id="ARBA00022644"/>
    </source>
</evidence>
<evidence type="ECO:0000256" key="3">
    <source>
        <dbReference type="ARBA" id="ARBA00005083"/>
    </source>
</evidence>
<feature type="transmembrane region" description="Helical" evidence="13">
    <location>
        <begin position="153"/>
        <end position="172"/>
    </location>
</feature>
<dbReference type="InterPro" id="IPR036318">
    <property type="entry name" value="FAD-bd_PCMH-like_sf"/>
</dbReference>
<feature type="non-terminal residue" evidence="15">
    <location>
        <position position="1"/>
    </location>
</feature>
<keyword evidence="7 13" id="KW-0285">Flavoprotein</keyword>
<dbReference type="AlphaFoldDB" id="A0A1Y2FFH9"/>
<organism evidence="15 16">
    <name type="scientific">Protomyces lactucae-debilis</name>
    <dbReference type="NCBI Taxonomy" id="2754530"/>
    <lineage>
        <taxon>Eukaryota</taxon>
        <taxon>Fungi</taxon>
        <taxon>Dikarya</taxon>
        <taxon>Ascomycota</taxon>
        <taxon>Taphrinomycotina</taxon>
        <taxon>Taphrinomycetes</taxon>
        <taxon>Taphrinales</taxon>
        <taxon>Protomycetaceae</taxon>
        <taxon>Protomyces</taxon>
    </lineage>
</organism>
<comment type="subcellular location">
    <subcellularLocation>
        <location evidence="2">Membrane</location>
    </subcellularLocation>
    <subcellularLocation>
        <location evidence="13">Mitochondrion membrane</location>
    </subcellularLocation>
</comment>
<keyword evidence="13" id="KW-0496">Mitochondrion</keyword>
<keyword evidence="10 13" id="KW-0560">Oxidoreductase</keyword>
<dbReference type="STRING" id="56484.A0A1Y2FFH9"/>
<dbReference type="RefSeq" id="XP_040725543.1">
    <property type="nucleotide sequence ID" value="XM_040867344.1"/>
</dbReference>
<evidence type="ECO:0000256" key="11">
    <source>
        <dbReference type="ARBA" id="ARBA00023136"/>
    </source>
</evidence>
<evidence type="ECO:0000256" key="6">
    <source>
        <dbReference type="ARBA" id="ARBA00013136"/>
    </source>
</evidence>
<dbReference type="NCBIfam" id="TIGR01678">
    <property type="entry name" value="FAD_lactone_ox"/>
    <property type="match status" value="1"/>
</dbReference>
<dbReference type="GO" id="GO:0019853">
    <property type="term" value="P:L-ascorbic acid biosynthetic process"/>
    <property type="evidence" value="ECO:0007669"/>
    <property type="project" value="UniProtKB-UniPathway"/>
</dbReference>
<keyword evidence="9 13" id="KW-0274">FAD</keyword>
<dbReference type="Gene3D" id="3.30.465.10">
    <property type="match status" value="1"/>
</dbReference>
<dbReference type="GO" id="GO:0031966">
    <property type="term" value="C:mitochondrial membrane"/>
    <property type="evidence" value="ECO:0007669"/>
    <property type="project" value="UniProtKB-SubCell"/>
</dbReference>
<dbReference type="GO" id="GO:0071949">
    <property type="term" value="F:FAD binding"/>
    <property type="evidence" value="ECO:0007669"/>
    <property type="project" value="UniProtKB-UniRule"/>
</dbReference>
<comment type="caution">
    <text evidence="15">The sequence shown here is derived from an EMBL/GenBank/DDBJ whole genome shotgun (WGS) entry which is preliminary data.</text>
</comment>
<evidence type="ECO:0000256" key="1">
    <source>
        <dbReference type="ARBA" id="ARBA00001974"/>
    </source>
</evidence>
<dbReference type="InterPro" id="IPR007173">
    <property type="entry name" value="ALO_C"/>
</dbReference>
<evidence type="ECO:0000256" key="7">
    <source>
        <dbReference type="ARBA" id="ARBA00022630"/>
    </source>
</evidence>
<evidence type="ECO:0000313" key="16">
    <source>
        <dbReference type="Proteomes" id="UP000193685"/>
    </source>
</evidence>
<dbReference type="PROSITE" id="PS00862">
    <property type="entry name" value="OX2_COVAL_FAD"/>
    <property type="match status" value="1"/>
</dbReference>
<name>A0A1Y2FFH9_PROLT</name>
<dbReference type="Gene3D" id="3.30.70.2520">
    <property type="match status" value="1"/>
</dbReference>
<dbReference type="GO" id="GO:0003885">
    <property type="term" value="F:D-arabinono-1,4-lactone oxidase activity"/>
    <property type="evidence" value="ECO:0007669"/>
    <property type="project" value="UniProtKB-UniRule"/>
</dbReference>
<dbReference type="PIRSF" id="PIRSF000136">
    <property type="entry name" value="LGO_GLO"/>
    <property type="match status" value="1"/>
</dbReference>
<protein>
    <recommendedName>
        <fullName evidence="6 13">D-arabinono-1,4-lactone oxidase</fullName>
        <shortName evidence="13">ALO</shortName>
        <ecNumber evidence="6 13">1.1.3.37</ecNumber>
    </recommendedName>
    <alternativeName>
        <fullName evidence="12 13">L-galactono-gamma-lactone oxidase</fullName>
    </alternativeName>
</protein>
<comment type="cofactor">
    <cofactor evidence="1 13">
        <name>FAD</name>
        <dbReference type="ChEBI" id="CHEBI:57692"/>
    </cofactor>
</comment>
<dbReference type="UniPathway" id="UPA00771">
    <property type="reaction ID" value="UER00766"/>
</dbReference>
<dbReference type="InterPro" id="IPR030654">
    <property type="entry name" value="Sugar_lactone_oxidase"/>
</dbReference>
<comment type="catalytic activity">
    <reaction evidence="13">
        <text>D-arabinono-1,4-lactone + O2 = dehydro-D-arabinono-1,4-lactone + H2O2 + H(+)</text>
        <dbReference type="Rhea" id="RHEA:23756"/>
        <dbReference type="ChEBI" id="CHEBI:15378"/>
        <dbReference type="ChEBI" id="CHEBI:15379"/>
        <dbReference type="ChEBI" id="CHEBI:16240"/>
        <dbReference type="ChEBI" id="CHEBI:16292"/>
        <dbReference type="ChEBI" id="CHEBI:58277"/>
        <dbReference type="EC" id="1.1.3.37"/>
    </reaction>
</comment>
<dbReference type="SUPFAM" id="SSF56176">
    <property type="entry name" value="FAD-binding/transporter-associated domain-like"/>
    <property type="match status" value="1"/>
</dbReference>
<evidence type="ECO:0000256" key="5">
    <source>
        <dbReference type="ARBA" id="ARBA00005466"/>
    </source>
</evidence>
<dbReference type="Pfam" id="PF04030">
    <property type="entry name" value="ALO"/>
    <property type="match status" value="1"/>
</dbReference>
<evidence type="ECO:0000256" key="4">
    <source>
        <dbReference type="ARBA" id="ARBA00005147"/>
    </source>
</evidence>
<accession>A0A1Y2FFH9</accession>
<reference evidence="15 16" key="1">
    <citation type="submission" date="2016-07" db="EMBL/GenBank/DDBJ databases">
        <title>Pervasive Adenine N6-methylation of Active Genes in Fungi.</title>
        <authorList>
            <consortium name="DOE Joint Genome Institute"/>
            <person name="Mondo S.J."/>
            <person name="Dannebaum R.O."/>
            <person name="Kuo R.C."/>
            <person name="Labutti K."/>
            <person name="Haridas S."/>
            <person name="Kuo A."/>
            <person name="Salamov A."/>
            <person name="Ahrendt S.R."/>
            <person name="Lipzen A."/>
            <person name="Sullivan W."/>
            <person name="Andreopoulos W.B."/>
            <person name="Clum A."/>
            <person name="Lindquist E."/>
            <person name="Daum C."/>
            <person name="Ramamoorthy G.K."/>
            <person name="Gryganskyi A."/>
            <person name="Culley D."/>
            <person name="Magnuson J.K."/>
            <person name="James T.Y."/>
            <person name="O'Malley M.A."/>
            <person name="Stajich J.E."/>
            <person name="Spatafora J.W."/>
            <person name="Visel A."/>
            <person name="Grigoriev I.V."/>
        </authorList>
    </citation>
    <scope>NUCLEOTIDE SEQUENCE [LARGE SCALE GENOMIC DNA]</scope>
    <source>
        <strain evidence="15 16">12-1054</strain>
    </source>
</reference>
<dbReference type="Gene3D" id="1.10.45.10">
    <property type="entry name" value="Vanillyl-alcohol Oxidase, Chain A, domain 4"/>
    <property type="match status" value="1"/>
</dbReference>
<dbReference type="InterPro" id="IPR010031">
    <property type="entry name" value="FAD_lactone_oxidase-like"/>
</dbReference>
<dbReference type="UniPathway" id="UPA00132"/>
<dbReference type="InterPro" id="IPR016167">
    <property type="entry name" value="FAD-bd_PCMH_sub1"/>
</dbReference>
<dbReference type="InterPro" id="IPR006094">
    <property type="entry name" value="Oxid_FAD_bind_N"/>
</dbReference>
<keyword evidence="11 13" id="KW-0472">Membrane</keyword>
<dbReference type="EC" id="1.1.3.37" evidence="6 13"/>
<evidence type="ECO:0000256" key="12">
    <source>
        <dbReference type="ARBA" id="ARBA00033418"/>
    </source>
</evidence>
<evidence type="ECO:0000256" key="10">
    <source>
        <dbReference type="ARBA" id="ARBA00023002"/>
    </source>
</evidence>
<proteinExistence type="inferred from homology"/>
<gene>
    <name evidence="15" type="ORF">BCR37DRAFT_339863</name>
</gene>
<dbReference type="OrthoDB" id="610608at2759"/>
<evidence type="ECO:0000256" key="13">
    <source>
        <dbReference type="RuleBase" id="RU367158"/>
    </source>
</evidence>
<dbReference type="PANTHER" id="PTHR43762">
    <property type="entry name" value="L-GULONOLACTONE OXIDASE"/>
    <property type="match status" value="1"/>
</dbReference>
<dbReference type="InterPro" id="IPR016171">
    <property type="entry name" value="Vanillyl_alc_oxidase_C-sub2"/>
</dbReference>
<dbReference type="EMBL" id="MCFI01000009">
    <property type="protein sequence ID" value="ORY82672.1"/>
    <property type="molecule type" value="Genomic_DNA"/>
</dbReference>
<keyword evidence="13" id="KW-0812">Transmembrane</keyword>
<sequence length="450" mass="50971">QNWAQTFVAHPELFFRPKSERELRDILRAAQTAGRHVTVVGSGHSPGDNVCTSDYLVSLDHFSDLIEVRQDTLQVKVGAGMRLYQLHSHLQARGLAMENLGSISDQSMAGFMATSTHGSSLKHSTLSQQVVAFTIMLADGTCRACSMKENERLFRAGLVSLGALGVIINVTLQVTKAFDIRATQTIVPFQQMISTWKSDQLWNQAEYVRVWWFPYSDKAVVWAGDRTQPDVKKRHTPKSWMASDLWAYHINQALLYAGRFVPSAIPAFERLVFGKQWGTTLGKVGESIEQSNVALNMNCLFSQYVDEWSVPLEKGPEAVERLSLWLQGKHEEAGIPFSSEGIYAHAPIELRVTAEDKDAYISTAQGGPVCYIGVIMYKPYHSAISYRRYFEAYEYLMQSLGGRPHWAKQHAMTPTDLKQRYPHLQTWLDVRAEVDPEQLFTTDYHRRHLL</sequence>
<feature type="domain" description="FAD-binding PCMH-type" evidence="14">
    <location>
        <begin position="7"/>
        <end position="177"/>
    </location>
</feature>
<dbReference type="InterPro" id="IPR016169">
    <property type="entry name" value="FAD-bd_PCMH_sub2"/>
</dbReference>
<dbReference type="Pfam" id="PF01565">
    <property type="entry name" value="FAD_binding_4"/>
    <property type="match status" value="1"/>
</dbReference>
<keyword evidence="16" id="KW-1185">Reference proteome</keyword>
<evidence type="ECO:0000256" key="2">
    <source>
        <dbReference type="ARBA" id="ARBA00004370"/>
    </source>
</evidence>
<evidence type="ECO:0000313" key="15">
    <source>
        <dbReference type="EMBL" id="ORY82672.1"/>
    </source>
</evidence>
<evidence type="ECO:0000256" key="9">
    <source>
        <dbReference type="ARBA" id="ARBA00022827"/>
    </source>
</evidence>
<comment type="pathway">
    <text evidence="3 13">Cofactor biosynthesis; D-erythroascorbate biosynthesis; dehydro-D-arabinono-1,4-lactone from D-arabinose: step 2/2.</text>
</comment>
<dbReference type="Gene3D" id="3.30.43.10">
    <property type="entry name" value="Uridine Diphospho-n-acetylenolpyruvylglucosamine Reductase, domain 2"/>
    <property type="match status" value="1"/>
</dbReference>
<comment type="similarity">
    <text evidence="5 13">Belongs to the oxygen-dependent FAD-linked oxidoreductase family.</text>
</comment>
<evidence type="ECO:0000259" key="14">
    <source>
        <dbReference type="PROSITE" id="PS51387"/>
    </source>
</evidence>
<dbReference type="GeneID" id="63783943"/>
<feature type="non-terminal residue" evidence="15">
    <location>
        <position position="450"/>
    </location>
</feature>
<dbReference type="Proteomes" id="UP000193685">
    <property type="component" value="Unassembled WGS sequence"/>
</dbReference>
<keyword evidence="13" id="KW-1133">Transmembrane helix</keyword>
<dbReference type="OMA" id="YPRFGEF"/>
<dbReference type="PANTHER" id="PTHR43762:SF1">
    <property type="entry name" value="D-ARABINONO-1,4-LACTONE OXIDASE"/>
    <property type="match status" value="1"/>
</dbReference>
<dbReference type="InterPro" id="IPR016166">
    <property type="entry name" value="FAD-bd_PCMH"/>
</dbReference>